<feature type="domain" description="DUF7733" evidence="3">
    <location>
        <begin position="76"/>
        <end position="261"/>
    </location>
</feature>
<keyword evidence="2" id="KW-0732">Signal</keyword>
<dbReference type="PANTHER" id="PTHR33829">
    <property type="entry name" value="OSJNBA0044M19.10 PROTEIN"/>
    <property type="match status" value="1"/>
</dbReference>
<dbReference type="PROSITE" id="PS51257">
    <property type="entry name" value="PROKAR_LIPOPROTEIN"/>
    <property type="match status" value="1"/>
</dbReference>
<evidence type="ECO:0000256" key="2">
    <source>
        <dbReference type="SAM" id="SignalP"/>
    </source>
</evidence>
<keyword evidence="1" id="KW-0472">Membrane</keyword>
<accession>A0A7S0C4K2</accession>
<dbReference type="Pfam" id="PF24867">
    <property type="entry name" value="DUF7733"/>
    <property type="match status" value="1"/>
</dbReference>
<proteinExistence type="predicted"/>
<keyword evidence="1" id="KW-1133">Transmembrane helix</keyword>
<reference evidence="4" key="1">
    <citation type="submission" date="2021-01" db="EMBL/GenBank/DDBJ databases">
        <authorList>
            <person name="Corre E."/>
            <person name="Pelletier E."/>
            <person name="Niang G."/>
            <person name="Scheremetjew M."/>
            <person name="Finn R."/>
            <person name="Kale V."/>
            <person name="Holt S."/>
            <person name="Cochrane G."/>
            <person name="Meng A."/>
            <person name="Brown T."/>
            <person name="Cohen L."/>
        </authorList>
    </citation>
    <scope>NUCLEOTIDE SEQUENCE</scope>
    <source>
        <strain evidence="4">CCAP1064/1</strain>
    </source>
</reference>
<dbReference type="InterPro" id="IPR056635">
    <property type="entry name" value="DUF7733"/>
</dbReference>
<name>A0A7S0C4K2_9STRA</name>
<feature type="transmembrane region" description="Helical" evidence="1">
    <location>
        <begin position="228"/>
        <end position="253"/>
    </location>
</feature>
<evidence type="ECO:0000259" key="3">
    <source>
        <dbReference type="Pfam" id="PF24867"/>
    </source>
</evidence>
<evidence type="ECO:0000313" key="4">
    <source>
        <dbReference type="EMBL" id="CAD8412553.1"/>
    </source>
</evidence>
<keyword evidence="1" id="KW-0812">Transmembrane</keyword>
<dbReference type="AlphaFoldDB" id="A0A7S0C4K2"/>
<organism evidence="4">
    <name type="scientific">Proboscia inermis</name>
    <dbReference type="NCBI Taxonomy" id="420281"/>
    <lineage>
        <taxon>Eukaryota</taxon>
        <taxon>Sar</taxon>
        <taxon>Stramenopiles</taxon>
        <taxon>Ochrophyta</taxon>
        <taxon>Bacillariophyta</taxon>
        <taxon>Coscinodiscophyceae</taxon>
        <taxon>Rhizosoleniophycidae</taxon>
        <taxon>Rhizosoleniales</taxon>
        <taxon>Rhizosoleniaceae</taxon>
        <taxon>Proboscia</taxon>
    </lineage>
</organism>
<feature type="chain" id="PRO_5031158653" description="DUF7733 domain-containing protein" evidence="2">
    <location>
        <begin position="22"/>
        <end position="291"/>
    </location>
</feature>
<dbReference type="EMBL" id="HBEL01018228">
    <property type="protein sequence ID" value="CAD8412553.1"/>
    <property type="molecule type" value="Transcribed_RNA"/>
</dbReference>
<sequence length="291" mass="32279">MMKRSSSVLAVFCLWAGGASCFSVEMRRSKDFSFVRSAAKPMDVPLAASTSSSSPSNPLLDTFGLSCSKSPTALIFPSIIALVACTRPIPFWDRFFSIVYPLYLCLANRFRFDRNAPSVAAEKKTLPLLREGSGPWFSTYLKSFGTVGILLPLVVQILAPRSIVNAAAPHFYLTLCQVVMESFARGPRFYSLTRLLVPIGFNAYRIGALKVWIEKAWIGYTIDRHSTWGILGLVLAAANTLMWTYNIFIFLLLRVLPQYLNRDEFPDSEVTWKGPVLSVPVLVKTGGSLIS</sequence>
<protein>
    <recommendedName>
        <fullName evidence="3">DUF7733 domain-containing protein</fullName>
    </recommendedName>
</protein>
<feature type="signal peptide" evidence="2">
    <location>
        <begin position="1"/>
        <end position="21"/>
    </location>
</feature>
<evidence type="ECO:0000256" key="1">
    <source>
        <dbReference type="SAM" id="Phobius"/>
    </source>
</evidence>
<gene>
    <name evidence="4" type="ORF">PINE0816_LOCUS8679</name>
</gene>
<dbReference type="PANTHER" id="PTHR33829:SF2">
    <property type="entry name" value="OS04G0386700 PROTEIN"/>
    <property type="match status" value="1"/>
</dbReference>